<reference evidence="9" key="1">
    <citation type="journal article" date="2018" name="Nat. Microbiol.">
        <title>Leveraging single-cell genomics to expand the fungal tree of life.</title>
        <authorList>
            <person name="Ahrendt S.R."/>
            <person name="Quandt C.A."/>
            <person name="Ciobanu D."/>
            <person name="Clum A."/>
            <person name="Salamov A."/>
            <person name="Andreopoulos B."/>
            <person name="Cheng J.F."/>
            <person name="Woyke T."/>
            <person name="Pelin A."/>
            <person name="Henrissat B."/>
            <person name="Reynolds N.K."/>
            <person name="Benny G.L."/>
            <person name="Smith M.E."/>
            <person name="James T.Y."/>
            <person name="Grigoriev I.V."/>
        </authorList>
    </citation>
    <scope>NUCLEOTIDE SEQUENCE [LARGE SCALE GENOMIC DNA]</scope>
</reference>
<evidence type="ECO:0000256" key="7">
    <source>
        <dbReference type="ARBA" id="ARBA00032776"/>
    </source>
</evidence>
<dbReference type="Proteomes" id="UP000269721">
    <property type="component" value="Unassembled WGS sequence"/>
</dbReference>
<dbReference type="AlphaFoldDB" id="A0A4P9WHQ4"/>
<feature type="non-terminal residue" evidence="8">
    <location>
        <position position="69"/>
    </location>
</feature>
<keyword evidence="9" id="KW-1185">Reference proteome</keyword>
<keyword evidence="5" id="KW-0143">Chaperone</keyword>
<dbReference type="GO" id="GO:0006335">
    <property type="term" value="P:DNA replication-dependent chromatin assembly"/>
    <property type="evidence" value="ECO:0007669"/>
    <property type="project" value="TreeGrafter"/>
</dbReference>
<accession>A0A4P9WHQ4</accession>
<keyword evidence="6" id="KW-0539">Nucleus</keyword>
<gene>
    <name evidence="8" type="ORF">BDK51DRAFT_4126</name>
</gene>
<evidence type="ECO:0000256" key="6">
    <source>
        <dbReference type="ARBA" id="ARBA00023242"/>
    </source>
</evidence>
<evidence type="ECO:0000256" key="5">
    <source>
        <dbReference type="ARBA" id="ARBA00023186"/>
    </source>
</evidence>
<evidence type="ECO:0000313" key="8">
    <source>
        <dbReference type="EMBL" id="RKO92274.1"/>
    </source>
</evidence>
<evidence type="ECO:0000313" key="9">
    <source>
        <dbReference type="Proteomes" id="UP000269721"/>
    </source>
</evidence>
<name>A0A4P9WHQ4_9FUNG</name>
<keyword evidence="4" id="KW-0804">Transcription</keyword>
<dbReference type="GO" id="GO:0005634">
    <property type="term" value="C:nucleus"/>
    <property type="evidence" value="ECO:0007669"/>
    <property type="project" value="UniProtKB-SubCell"/>
</dbReference>
<sequence length="69" mass="7691">QILNNPCSYFSPFQFEITFQVISALKEDLEFKIVYVGSAQGEQHDQTLESVMVGPLPVGVSKFILEVSP</sequence>
<evidence type="ECO:0000256" key="4">
    <source>
        <dbReference type="ARBA" id="ARBA00023163"/>
    </source>
</evidence>
<dbReference type="PANTHER" id="PTHR12040">
    <property type="entry name" value="ANTI-SILENCING PROTEIN 1"/>
    <property type="match status" value="1"/>
</dbReference>
<evidence type="ECO:0000256" key="3">
    <source>
        <dbReference type="ARBA" id="ARBA00023015"/>
    </source>
</evidence>
<dbReference type="EMBL" id="KZ994707">
    <property type="protein sequence ID" value="RKO92274.1"/>
    <property type="molecule type" value="Genomic_DNA"/>
</dbReference>
<evidence type="ECO:0000256" key="2">
    <source>
        <dbReference type="ARBA" id="ARBA00006051"/>
    </source>
</evidence>
<organism evidence="8 9">
    <name type="scientific">Blyttiomyces helicus</name>
    <dbReference type="NCBI Taxonomy" id="388810"/>
    <lineage>
        <taxon>Eukaryota</taxon>
        <taxon>Fungi</taxon>
        <taxon>Fungi incertae sedis</taxon>
        <taxon>Chytridiomycota</taxon>
        <taxon>Chytridiomycota incertae sedis</taxon>
        <taxon>Chytridiomycetes</taxon>
        <taxon>Chytridiomycetes incertae sedis</taxon>
        <taxon>Blyttiomyces</taxon>
    </lineage>
</organism>
<dbReference type="Pfam" id="PF04729">
    <property type="entry name" value="ASF1_hist_chap"/>
    <property type="match status" value="1"/>
</dbReference>
<dbReference type="SUPFAM" id="SSF101546">
    <property type="entry name" value="ASF1-like"/>
    <property type="match status" value="1"/>
</dbReference>
<dbReference type="InterPro" id="IPR006818">
    <property type="entry name" value="ASF1-like"/>
</dbReference>
<dbReference type="OrthoDB" id="29755at2759"/>
<dbReference type="GO" id="GO:0000785">
    <property type="term" value="C:chromatin"/>
    <property type="evidence" value="ECO:0007669"/>
    <property type="project" value="TreeGrafter"/>
</dbReference>
<proteinExistence type="inferred from homology"/>
<feature type="non-terminal residue" evidence="8">
    <location>
        <position position="1"/>
    </location>
</feature>
<keyword evidence="3" id="KW-0805">Transcription regulation</keyword>
<comment type="similarity">
    <text evidence="2">Belongs to the ASF1 family.</text>
</comment>
<evidence type="ECO:0000256" key="1">
    <source>
        <dbReference type="ARBA" id="ARBA00004123"/>
    </source>
</evidence>
<comment type="subcellular location">
    <subcellularLocation>
        <location evidence="1">Nucleus</location>
    </subcellularLocation>
</comment>
<protein>
    <recommendedName>
        <fullName evidence="7">Anti-silencing function protein 1</fullName>
    </recommendedName>
</protein>
<dbReference type="GO" id="GO:0042393">
    <property type="term" value="F:histone binding"/>
    <property type="evidence" value="ECO:0007669"/>
    <property type="project" value="TreeGrafter"/>
</dbReference>
<dbReference type="InterPro" id="IPR036747">
    <property type="entry name" value="ASF1-like_sf"/>
</dbReference>
<dbReference type="Gene3D" id="2.60.40.1490">
    <property type="entry name" value="Histone chaperone ASF1-like"/>
    <property type="match status" value="1"/>
</dbReference>
<dbReference type="PANTHER" id="PTHR12040:SF0">
    <property type="entry name" value="HISTONE CHAPERONE ASF1"/>
    <property type="match status" value="1"/>
</dbReference>